<dbReference type="AlphaFoldDB" id="A0A7V1EJ50"/>
<comment type="caution">
    <text evidence="1">The sequence shown here is derived from an EMBL/GenBank/DDBJ whole genome shotgun (WGS) entry which is preliminary data.</text>
</comment>
<accession>A0A7V1EJ50</accession>
<dbReference type="SUPFAM" id="SSF101898">
    <property type="entry name" value="NHL repeat"/>
    <property type="match status" value="1"/>
</dbReference>
<dbReference type="Gene3D" id="2.60.40.4070">
    <property type="match status" value="1"/>
</dbReference>
<organism evidence="1">
    <name type="scientific">candidate division WOR-3 bacterium</name>
    <dbReference type="NCBI Taxonomy" id="2052148"/>
    <lineage>
        <taxon>Bacteria</taxon>
        <taxon>Bacteria division WOR-3</taxon>
    </lineage>
</organism>
<proteinExistence type="predicted"/>
<protein>
    <submittedName>
        <fullName evidence="1">Uncharacterized protein</fullName>
    </submittedName>
</protein>
<dbReference type="Gene3D" id="2.120.10.30">
    <property type="entry name" value="TolB, C-terminal domain"/>
    <property type="match status" value="1"/>
</dbReference>
<reference evidence="1" key="1">
    <citation type="journal article" date="2020" name="mSystems">
        <title>Genome- and Community-Level Interaction Insights into Carbon Utilization and Element Cycling Functions of Hydrothermarchaeota in Hydrothermal Sediment.</title>
        <authorList>
            <person name="Zhou Z."/>
            <person name="Liu Y."/>
            <person name="Xu W."/>
            <person name="Pan J."/>
            <person name="Luo Z.H."/>
            <person name="Li M."/>
        </authorList>
    </citation>
    <scope>NUCLEOTIDE SEQUENCE [LARGE SCALE GENOMIC DNA]</scope>
    <source>
        <strain evidence="1">SpSt-258</strain>
    </source>
</reference>
<dbReference type="CDD" id="cd05819">
    <property type="entry name" value="NHL"/>
    <property type="match status" value="1"/>
</dbReference>
<evidence type="ECO:0000313" key="1">
    <source>
        <dbReference type="EMBL" id="HDY60256.1"/>
    </source>
</evidence>
<name>A0A7V1EJ50_UNCW3</name>
<dbReference type="InterPro" id="IPR011042">
    <property type="entry name" value="6-blade_b-propeller_TolB-like"/>
</dbReference>
<sequence length="508" mass="58047">MKKYILFLVVINIVFGKLVPTPLVTEPLPIQRFTGTMADTILGTHLFGQCYGVSFVKIRDTYPENWLGVISDVAFDQLVYILGVDSLGERYYRFIKGFDDWQNPQYFDRPVGVACDSTIFSGNPTNYFVYITDCNHNRVVRAYYAVNDEKLCFYDYMLEGMLNQPEDVACISLSNGGSYLVITDTQNHRIILVKVNPDLTYSILNTYGSEGSGMGQFCLPTSATIVVCRDSAQYYRIYVVDQRNFRIVSLLYNSANNYFWWEREYTDNTEKAIFCSITSNPYYCVYVTDVWHHKIWAFTPGLTELLYTYGSSGYNEHQFISPYDICIYQDEVAVIESWSNRTGIQYFKIIPEIREFYPEPNIFDATGDSVKINFRVDETVHYLTMEVGGRNLFENQYFTPGHYSLYWDGRDTLGKVILPGNYVIRIYCQGQVIATSNVTVKGTLKSGTLAANEHWTEEKAAGDAVSSAIRQFAWRVLGGLAGDAVIAGNEISQQQTPSLIFYYIQMQT</sequence>
<gene>
    <name evidence="1" type="ORF">ENP86_12060</name>
</gene>
<dbReference type="EMBL" id="DSKY01000022">
    <property type="protein sequence ID" value="HDY60256.1"/>
    <property type="molecule type" value="Genomic_DNA"/>
</dbReference>